<dbReference type="Proteomes" id="UP001203607">
    <property type="component" value="Unassembled WGS sequence"/>
</dbReference>
<dbReference type="EMBL" id="JAMFMA010000005">
    <property type="protein sequence ID" value="MCL6275567.1"/>
    <property type="molecule type" value="Genomic_DNA"/>
</dbReference>
<evidence type="ECO:0000313" key="3">
    <source>
        <dbReference type="Proteomes" id="UP001203607"/>
    </source>
</evidence>
<organism evidence="2 3">
    <name type="scientific">Flagellimonas spongiicola</name>
    <dbReference type="NCBI Taxonomy" id="2942208"/>
    <lineage>
        <taxon>Bacteria</taxon>
        <taxon>Pseudomonadati</taxon>
        <taxon>Bacteroidota</taxon>
        <taxon>Flavobacteriia</taxon>
        <taxon>Flavobacteriales</taxon>
        <taxon>Flavobacteriaceae</taxon>
        <taxon>Flagellimonas</taxon>
    </lineage>
</organism>
<dbReference type="Gene3D" id="2.60.120.10">
    <property type="entry name" value="Jelly Rolls"/>
    <property type="match status" value="1"/>
</dbReference>
<name>A0ABT0PW06_9FLAO</name>
<evidence type="ECO:0000313" key="2">
    <source>
        <dbReference type="EMBL" id="MCL6275567.1"/>
    </source>
</evidence>
<proteinExistence type="predicted"/>
<dbReference type="InterPro" id="IPR014710">
    <property type="entry name" value="RmlC-like_jellyroll"/>
</dbReference>
<reference evidence="2 3" key="1">
    <citation type="submission" date="2022-05" db="EMBL/GenBank/DDBJ databases">
        <authorList>
            <person name="Park J.-S."/>
        </authorList>
    </citation>
    <scope>NUCLEOTIDE SEQUENCE [LARGE SCALE GENOMIC DNA]</scope>
    <source>
        <strain evidence="2 3">2012CJ35-5</strain>
    </source>
</reference>
<protein>
    <submittedName>
        <fullName evidence="2">Cupin domain-containing protein</fullName>
    </submittedName>
</protein>
<gene>
    <name evidence="2" type="ORF">M3P19_16245</name>
</gene>
<dbReference type="SUPFAM" id="SSF51182">
    <property type="entry name" value="RmlC-like cupins"/>
    <property type="match status" value="1"/>
</dbReference>
<dbReference type="PANTHER" id="PTHR33387:SF3">
    <property type="entry name" value="DUF985 DOMAIN-CONTAINING PROTEIN"/>
    <property type="match status" value="1"/>
</dbReference>
<keyword evidence="3" id="KW-1185">Reference proteome</keyword>
<feature type="domain" description="DUF985" evidence="1">
    <location>
        <begin position="6"/>
        <end position="144"/>
    </location>
</feature>
<sequence length="169" mass="19174">MTRMAQLIKQFSLLPHPEGGYFRENYRSSGEIKSTSLDSNYKGSRNYSTAIYFLLTSDTFSAFHKINQDEIWHFYEGSPIRLFTISEKGVLSEHLIGSDFNNGQLPQLVVPGTHWFAAEILDPNSYAFVGCTVAPGFDFADFVLAERESLSVEFPQHSDLIHRLTRIDA</sequence>
<accession>A0ABT0PW06</accession>
<dbReference type="InterPro" id="IPR011051">
    <property type="entry name" value="RmlC_Cupin_sf"/>
</dbReference>
<comment type="caution">
    <text evidence="2">The sequence shown here is derived from an EMBL/GenBank/DDBJ whole genome shotgun (WGS) entry which is preliminary data.</text>
</comment>
<dbReference type="Pfam" id="PF06172">
    <property type="entry name" value="Cupin_5"/>
    <property type="match status" value="1"/>
</dbReference>
<evidence type="ECO:0000259" key="1">
    <source>
        <dbReference type="Pfam" id="PF06172"/>
    </source>
</evidence>
<dbReference type="InterPro" id="IPR039935">
    <property type="entry name" value="YML079W-like"/>
</dbReference>
<dbReference type="InterPro" id="IPR009327">
    <property type="entry name" value="Cupin_DUF985"/>
</dbReference>
<dbReference type="CDD" id="cd06121">
    <property type="entry name" value="cupin_YML079wp"/>
    <property type="match status" value="1"/>
</dbReference>
<dbReference type="PANTHER" id="PTHR33387">
    <property type="entry name" value="RMLC-LIKE JELLY ROLL FOLD PROTEIN"/>
    <property type="match status" value="1"/>
</dbReference>